<dbReference type="HOGENOM" id="CLU_000445_92_1_9"/>
<keyword evidence="3" id="KW-1185">Reference proteome</keyword>
<reference evidence="2 3" key="1">
    <citation type="submission" date="2012-01" db="EMBL/GenBank/DDBJ databases">
        <title>Complete sequence of chromosome of Clostridium pasteurianum BC1.</title>
        <authorList>
            <consortium name="US DOE Joint Genome Institute"/>
            <person name="Lucas S."/>
            <person name="Han J."/>
            <person name="Lapidus A."/>
            <person name="Cheng J.-F."/>
            <person name="Goodwin L."/>
            <person name="Pitluck S."/>
            <person name="Peters L."/>
            <person name="Mikhailova N."/>
            <person name="Teshima H."/>
            <person name="Detter J.C."/>
            <person name="Han C."/>
            <person name="Tapia R."/>
            <person name="Land M."/>
            <person name="Hauser L."/>
            <person name="Kyrpides N."/>
            <person name="Ivanova N."/>
            <person name="Pagani I."/>
            <person name="Dunn J."/>
            <person name="Taghavi S."/>
            <person name="Francis A."/>
            <person name="van der Lelie D."/>
            <person name="Woyke T."/>
        </authorList>
    </citation>
    <scope>NUCLEOTIDE SEQUENCE [LARGE SCALE GENOMIC DNA]</scope>
    <source>
        <strain evidence="2 3">BC1</strain>
    </source>
</reference>
<dbReference type="eggNOG" id="COG2206">
    <property type="taxonomic scope" value="Bacteria"/>
</dbReference>
<gene>
    <name evidence="2" type="ORF">Clopa_3972</name>
</gene>
<proteinExistence type="predicted"/>
<dbReference type="InterPro" id="IPR006675">
    <property type="entry name" value="HDIG_dom"/>
</dbReference>
<dbReference type="SMART" id="SM00471">
    <property type="entry name" value="HDc"/>
    <property type="match status" value="1"/>
</dbReference>
<dbReference type="PANTHER" id="PTHR43155">
    <property type="entry name" value="CYCLIC DI-GMP PHOSPHODIESTERASE PA4108-RELATED"/>
    <property type="match status" value="1"/>
</dbReference>
<dbReference type="PATRIC" id="fig|86416.3.peg.3969"/>
<dbReference type="NCBIfam" id="TIGR00277">
    <property type="entry name" value="HDIG"/>
    <property type="match status" value="1"/>
</dbReference>
<dbReference type="PROSITE" id="PS51832">
    <property type="entry name" value="HD_GYP"/>
    <property type="match status" value="1"/>
</dbReference>
<feature type="domain" description="HD-GYP" evidence="1">
    <location>
        <begin position="106"/>
        <end position="302"/>
    </location>
</feature>
<sequence length="353" mass="40513">MRLEFMDRVKENDVLGRNIYTSEGNILLRAGVKLNTLYIEKLRKVGIIYIYIEDNRLDDVEEEDKQLLELKSLTMKNMSKIIKNISGNTNRKESIDSLKIIENLIDYIIEMGDVNKYLYNIQTYDNYTYVHSIDTGIMSTFLGERMNLNENELKELGMGAILHDIGKTRIPISIINKKGSLTGEEYDEIKKHPIYGKEILERNFKISSNVIKIITEHHERVDGTGYPYGLKGYQISKFGKIACVCDVYDSIMSDRCYRKKLAPNDAYELILAGSGSIFDDKIVKNFKNTFSVYPLGCCVKLSNGIEGYVIKQNPGFPDKPIIRVLYDTNTKKPVQFYEIDLVKSLNMVIKSIV</sequence>
<dbReference type="InterPro" id="IPR037522">
    <property type="entry name" value="HD_GYP_dom"/>
</dbReference>
<dbReference type="Gene3D" id="1.10.3210.10">
    <property type="entry name" value="Hypothetical protein af1432"/>
    <property type="match status" value="1"/>
</dbReference>
<dbReference type="AlphaFoldDB" id="R4K840"/>
<dbReference type="KEGG" id="cpas:Clopa_3972"/>
<dbReference type="CDD" id="cd00077">
    <property type="entry name" value="HDc"/>
    <property type="match status" value="1"/>
</dbReference>
<dbReference type="Pfam" id="PF13487">
    <property type="entry name" value="HD_5"/>
    <property type="match status" value="1"/>
</dbReference>
<organism evidence="2 3">
    <name type="scientific">Clostridium pasteurianum BC1</name>
    <dbReference type="NCBI Taxonomy" id="86416"/>
    <lineage>
        <taxon>Bacteria</taxon>
        <taxon>Bacillati</taxon>
        <taxon>Bacillota</taxon>
        <taxon>Clostridia</taxon>
        <taxon>Eubacteriales</taxon>
        <taxon>Clostridiaceae</taxon>
        <taxon>Clostridium</taxon>
    </lineage>
</organism>
<protein>
    <submittedName>
        <fullName evidence="2">Putative domain HDIG-containing protein</fullName>
    </submittedName>
</protein>
<accession>R4K840</accession>
<dbReference type="STRING" id="86416.Clopa_3972"/>
<dbReference type="Proteomes" id="UP000013523">
    <property type="component" value="Chromosome"/>
</dbReference>
<dbReference type="OrthoDB" id="9804747at2"/>
<dbReference type="InterPro" id="IPR003607">
    <property type="entry name" value="HD/PDEase_dom"/>
</dbReference>
<dbReference type="EMBL" id="CP003261">
    <property type="protein sequence ID" value="AGK98718.1"/>
    <property type="molecule type" value="Genomic_DNA"/>
</dbReference>
<dbReference type="RefSeq" id="WP_015616993.1">
    <property type="nucleotide sequence ID" value="NC_021182.1"/>
</dbReference>
<evidence type="ECO:0000313" key="3">
    <source>
        <dbReference type="Proteomes" id="UP000013523"/>
    </source>
</evidence>
<name>R4K840_CLOPA</name>
<dbReference type="SUPFAM" id="SSF109604">
    <property type="entry name" value="HD-domain/PDEase-like"/>
    <property type="match status" value="1"/>
</dbReference>
<dbReference type="PANTHER" id="PTHR43155:SF2">
    <property type="entry name" value="CYCLIC DI-GMP PHOSPHODIESTERASE PA4108"/>
    <property type="match status" value="1"/>
</dbReference>
<evidence type="ECO:0000313" key="2">
    <source>
        <dbReference type="EMBL" id="AGK98718.1"/>
    </source>
</evidence>
<evidence type="ECO:0000259" key="1">
    <source>
        <dbReference type="PROSITE" id="PS51832"/>
    </source>
</evidence>